<feature type="domain" description="NUMOD4" evidence="1">
    <location>
        <begin position="2"/>
        <end position="46"/>
    </location>
</feature>
<sequence>MEIWKDIKGYENKYQVSNKGNIRNIKTGKQLKIQFYKSGYCYIDLYCDGINKHYLIHRLVAQAFIPNPNNFPCINHKDGKRSNNNVDNLEWCTQQYNVNYGNCRELQARKTRKQVYGISIQTGDKTRIFNSLKDAAEWCKTRGYPKASQGGITYALYSKNHTIYGYYWYFV</sequence>
<organism evidence="3">
    <name type="scientific">Siphoviridae sp. ctsBB38</name>
    <dbReference type="NCBI Taxonomy" id="2826482"/>
    <lineage>
        <taxon>Viruses</taxon>
        <taxon>Duplodnaviria</taxon>
        <taxon>Heunggongvirae</taxon>
        <taxon>Uroviricota</taxon>
        <taxon>Caudoviricetes</taxon>
    </lineage>
</organism>
<dbReference type="GO" id="GO:0004519">
    <property type="term" value="F:endonuclease activity"/>
    <property type="evidence" value="ECO:0007669"/>
    <property type="project" value="UniProtKB-KW"/>
</dbReference>
<dbReference type="InterPro" id="IPR010902">
    <property type="entry name" value="NUMOD4"/>
</dbReference>
<evidence type="ECO:0000313" key="3">
    <source>
        <dbReference type="EMBL" id="DAD86422.1"/>
    </source>
</evidence>
<dbReference type="InterPro" id="IPR044925">
    <property type="entry name" value="His-Me_finger_sf"/>
</dbReference>
<dbReference type="Pfam" id="PF07463">
    <property type="entry name" value="NUMOD4"/>
    <property type="match status" value="1"/>
</dbReference>
<dbReference type="InterPro" id="IPR003615">
    <property type="entry name" value="HNH_nuc"/>
</dbReference>
<accession>A0A8S5MVP6</accession>
<dbReference type="Gene3D" id="3.90.75.20">
    <property type="match status" value="1"/>
</dbReference>
<reference evidence="3" key="1">
    <citation type="journal article" date="2021" name="Proc. Natl. Acad. Sci. U.S.A.">
        <title>A Catalog of Tens of Thousands of Viruses from Human Metagenomes Reveals Hidden Associations with Chronic Diseases.</title>
        <authorList>
            <person name="Tisza M.J."/>
            <person name="Buck C.B."/>
        </authorList>
    </citation>
    <scope>NUCLEOTIDE SEQUENCE</scope>
    <source>
        <strain evidence="3">CtsBB38</strain>
    </source>
</reference>
<keyword evidence="3" id="KW-0540">Nuclease</keyword>
<keyword evidence="3" id="KW-0378">Hydrolase</keyword>
<proteinExistence type="predicted"/>
<keyword evidence="3" id="KW-0255">Endonuclease</keyword>
<evidence type="ECO:0000259" key="1">
    <source>
        <dbReference type="Pfam" id="PF07463"/>
    </source>
</evidence>
<feature type="domain" description="HNH nuclease" evidence="2">
    <location>
        <begin position="54"/>
        <end position="97"/>
    </location>
</feature>
<dbReference type="SUPFAM" id="SSF54060">
    <property type="entry name" value="His-Me finger endonucleases"/>
    <property type="match status" value="1"/>
</dbReference>
<dbReference type="Pfam" id="PF13392">
    <property type="entry name" value="HNH_3"/>
    <property type="match status" value="1"/>
</dbReference>
<dbReference type="EMBL" id="BK014999">
    <property type="protein sequence ID" value="DAD86422.1"/>
    <property type="molecule type" value="Genomic_DNA"/>
</dbReference>
<dbReference type="GO" id="GO:0016788">
    <property type="term" value="F:hydrolase activity, acting on ester bonds"/>
    <property type="evidence" value="ECO:0007669"/>
    <property type="project" value="InterPro"/>
</dbReference>
<evidence type="ECO:0000259" key="2">
    <source>
        <dbReference type="Pfam" id="PF13392"/>
    </source>
</evidence>
<protein>
    <submittedName>
        <fullName evidence="3">Homing endonuclease</fullName>
    </submittedName>
</protein>
<name>A0A8S5MVP6_9CAUD</name>